<reference evidence="1 2" key="1">
    <citation type="journal article" date="2017" name="Genome Announc.">
        <title>Draft Genome Sequence of a Sporulating and Motile Strain of Lachnotalea glycerini Isolated from Water in Quebec City, Canada.</title>
        <authorList>
            <person name="Maheux A.F."/>
            <person name="Boudreau D.K."/>
            <person name="Berube E."/>
            <person name="Boissinot M."/>
            <person name="Raymond F."/>
            <person name="Brodeur S."/>
            <person name="Corbeil J."/>
            <person name="Isabel S."/>
            <person name="Omar R.F."/>
            <person name="Bergeron M.G."/>
        </authorList>
    </citation>
    <scope>NUCLEOTIDE SEQUENCE [LARGE SCALE GENOMIC DNA]</scope>
    <source>
        <strain evidence="1 2">CCRI-19302</strain>
    </source>
</reference>
<evidence type="ECO:0000313" key="1">
    <source>
        <dbReference type="EMBL" id="RDY33241.1"/>
    </source>
</evidence>
<protein>
    <submittedName>
        <fullName evidence="1">Uncharacterized protein</fullName>
    </submittedName>
</protein>
<dbReference type="AlphaFoldDB" id="A0A371JKI8"/>
<dbReference type="Proteomes" id="UP000216411">
    <property type="component" value="Unassembled WGS sequence"/>
</dbReference>
<name>A0A371JKI8_9FIRM</name>
<evidence type="ECO:0000313" key="2">
    <source>
        <dbReference type="Proteomes" id="UP000216411"/>
    </source>
</evidence>
<dbReference type="RefSeq" id="WP_094379850.1">
    <property type="nucleotide sequence ID" value="NZ_NOKA02000001.1"/>
</dbReference>
<gene>
    <name evidence="1" type="ORF">CG710_001580</name>
</gene>
<proteinExistence type="predicted"/>
<comment type="caution">
    <text evidence="1">The sequence shown here is derived from an EMBL/GenBank/DDBJ whole genome shotgun (WGS) entry which is preliminary data.</text>
</comment>
<dbReference type="EMBL" id="NOKA02000001">
    <property type="protein sequence ID" value="RDY33241.1"/>
    <property type="molecule type" value="Genomic_DNA"/>
</dbReference>
<accession>A0A371JKI8</accession>
<organism evidence="1 2">
    <name type="scientific">Lachnotalea glycerini</name>
    <dbReference type="NCBI Taxonomy" id="1763509"/>
    <lineage>
        <taxon>Bacteria</taxon>
        <taxon>Bacillati</taxon>
        <taxon>Bacillota</taxon>
        <taxon>Clostridia</taxon>
        <taxon>Lachnospirales</taxon>
        <taxon>Lachnospiraceae</taxon>
        <taxon>Lachnotalea</taxon>
    </lineage>
</organism>
<keyword evidence="2" id="KW-1185">Reference proteome</keyword>
<sequence length="190" mass="21965">MSYSDEFFEELKSTSISEIPILKTIHFTVKAGIMISELRLMKNITLFLKEFHNGDLSDEDKNKFLIQLESKKKAQVIENVLIVLEKSREYEMSIIISKLLKKYILIDGDIDKFSEESISLERLYIKDLKLLAALYELKINEGGVVADDSGDNDSFKRLEYEGLINKHIILAIANGYGENFDFFHPEDFVR</sequence>